<evidence type="ECO:0000313" key="2">
    <source>
        <dbReference type="EMBL" id="KWX26155.1"/>
    </source>
</evidence>
<feature type="transmembrane region" description="Helical" evidence="1">
    <location>
        <begin position="136"/>
        <end position="157"/>
    </location>
</feature>
<keyword evidence="1" id="KW-0472">Membrane</keyword>
<dbReference type="EMBL" id="LQQA01000030">
    <property type="protein sequence ID" value="ORX11933.1"/>
    <property type="molecule type" value="Genomic_DNA"/>
</dbReference>
<evidence type="ECO:0000313" key="5">
    <source>
        <dbReference type="Proteomes" id="UP000193964"/>
    </source>
</evidence>
<protein>
    <submittedName>
        <fullName evidence="2">Membrane protein</fullName>
    </submittedName>
</protein>
<comment type="caution">
    <text evidence="2">The sequence shown here is derived from an EMBL/GenBank/DDBJ whole genome shotgun (WGS) entry which is preliminary data.</text>
</comment>
<name>A0A132PV17_9MYCO</name>
<evidence type="ECO:0000256" key="1">
    <source>
        <dbReference type="SAM" id="Phobius"/>
    </source>
</evidence>
<reference evidence="2 4" key="1">
    <citation type="submission" date="2015-07" db="EMBL/GenBank/DDBJ databases">
        <title>A draft genome sequence of Mycobacterium wolinskyi.</title>
        <authorList>
            <person name="de Man T.J."/>
            <person name="Perry K.A."/>
            <person name="Coulliette A.D."/>
            <person name="Jensen B."/>
            <person name="Toney N.C."/>
            <person name="Limbago B.M."/>
            <person name="Noble-Wang J."/>
        </authorList>
    </citation>
    <scope>NUCLEOTIDE SEQUENCE [LARGE SCALE GENOMIC DNA]</scope>
    <source>
        <strain evidence="2 4">CDC_01</strain>
    </source>
</reference>
<dbReference type="Proteomes" id="UP000070612">
    <property type="component" value="Unassembled WGS sequence"/>
</dbReference>
<dbReference type="OrthoDB" id="3625784at2"/>
<accession>A0A132PV17</accession>
<gene>
    <name evidence="2" type="ORF">AFM11_02670</name>
    <name evidence="3" type="ORF">AWC31_35445</name>
</gene>
<keyword evidence="1" id="KW-1133">Transmembrane helix</keyword>
<organism evidence="2 4">
    <name type="scientific">Mycolicibacterium wolinskyi</name>
    <dbReference type="NCBI Taxonomy" id="59750"/>
    <lineage>
        <taxon>Bacteria</taxon>
        <taxon>Bacillati</taxon>
        <taxon>Actinomycetota</taxon>
        <taxon>Actinomycetes</taxon>
        <taxon>Mycobacteriales</taxon>
        <taxon>Mycobacteriaceae</taxon>
        <taxon>Mycolicibacterium</taxon>
    </lineage>
</organism>
<evidence type="ECO:0000313" key="3">
    <source>
        <dbReference type="EMBL" id="ORX11933.1"/>
    </source>
</evidence>
<sequence length="181" mass="19952">MAADRFDANQRWDEAARHETEAERLDRNWANLLQELRVVQTGVQLLTGLLLTLPFHDGFEEVDHTMRMVYLVTVACSVASTALLIAPVGMHRMLFRRRRLNLLVSGAHRCAYAGLLLLGLTMAGVTQLIFDTVAGRTAGVIAAVTTLVIYLGFWLVLPLAMRSGEPMPADPSPRVGAERGK</sequence>
<dbReference type="AlphaFoldDB" id="A0A132PV17"/>
<feature type="transmembrane region" description="Helical" evidence="1">
    <location>
        <begin position="110"/>
        <end position="130"/>
    </location>
</feature>
<proteinExistence type="predicted"/>
<feature type="transmembrane region" description="Helical" evidence="1">
    <location>
        <begin position="68"/>
        <end position="89"/>
    </location>
</feature>
<dbReference type="PATRIC" id="fig|59750.3.peg.548"/>
<reference evidence="3 5" key="2">
    <citation type="submission" date="2016-01" db="EMBL/GenBank/DDBJ databases">
        <title>The new phylogeny of the genus Mycobacterium.</title>
        <authorList>
            <person name="Tarcisio F."/>
            <person name="Conor M."/>
            <person name="Antonella G."/>
            <person name="Elisabetta G."/>
            <person name="Giulia F.S."/>
            <person name="Sara T."/>
            <person name="Anna F."/>
            <person name="Clotilde B."/>
            <person name="Roberto B."/>
            <person name="Veronica D.S."/>
            <person name="Fabio R."/>
            <person name="Monica P."/>
            <person name="Olivier J."/>
            <person name="Enrico T."/>
            <person name="Nicola S."/>
        </authorList>
    </citation>
    <scope>NUCLEOTIDE SEQUENCE [LARGE SCALE GENOMIC DNA]</scope>
    <source>
        <strain evidence="3 5">ATCC 700010</strain>
    </source>
</reference>
<keyword evidence="4" id="KW-1185">Reference proteome</keyword>
<dbReference type="Proteomes" id="UP000193964">
    <property type="component" value="Unassembled WGS sequence"/>
</dbReference>
<evidence type="ECO:0000313" key="4">
    <source>
        <dbReference type="Proteomes" id="UP000070612"/>
    </source>
</evidence>
<dbReference type="EMBL" id="LGTW01000001">
    <property type="protein sequence ID" value="KWX26155.1"/>
    <property type="molecule type" value="Genomic_DNA"/>
</dbReference>
<keyword evidence="1" id="KW-0812">Transmembrane</keyword>
<dbReference type="InterPro" id="IPR046291">
    <property type="entry name" value="DUF6328"/>
</dbReference>
<dbReference type="STRING" id="59750.AWC31_35445"/>
<dbReference type="Pfam" id="PF19853">
    <property type="entry name" value="DUF6328"/>
    <property type="match status" value="1"/>
</dbReference>
<dbReference type="RefSeq" id="WP_067843384.1">
    <property type="nucleotide sequence ID" value="NZ_JACKUA010000032.1"/>
</dbReference>